<gene>
    <name evidence="1" type="ordered locus">Gobs_1158</name>
</gene>
<reference evidence="2" key="2">
    <citation type="submission" date="2010-01" db="EMBL/GenBank/DDBJ databases">
        <title>The complete genome of Geodermatophilus obscurus DSM 43160.</title>
        <authorList>
            <consortium name="US DOE Joint Genome Institute (JGI-PGF)"/>
            <person name="Lucas S."/>
            <person name="Copeland A."/>
            <person name="Lapidus A."/>
            <person name="Glavina del Rio T."/>
            <person name="Dalin E."/>
            <person name="Tice H."/>
            <person name="Bruce D."/>
            <person name="Goodwin L."/>
            <person name="Pitluck S."/>
            <person name="Kyrpides N."/>
            <person name="Mavromatis K."/>
            <person name="Ivanova N."/>
            <person name="Munk A.C."/>
            <person name="Brettin T."/>
            <person name="Detter J.C."/>
            <person name="Han C."/>
            <person name="Larimer F."/>
            <person name="Land M."/>
            <person name="Hauser L."/>
            <person name="Markowitz V."/>
            <person name="Cheng J.-F."/>
            <person name="Hugenholtz P."/>
            <person name="Woyke T."/>
            <person name="Wu D."/>
            <person name="Jando M."/>
            <person name="Schneider S."/>
            <person name="Klenk H.-P."/>
            <person name="Eisen J.A."/>
        </authorList>
    </citation>
    <scope>NUCLEOTIDE SEQUENCE [LARGE SCALE GENOMIC DNA]</scope>
    <source>
        <strain evidence="2">ATCC 25078 / DSM 43160 / JCM 3152 / KCC A-0152 / KCTC 9177 / NBRC 13315 / NRRL B-3577 / G-20</strain>
    </source>
</reference>
<dbReference type="AlphaFoldDB" id="D2SAI5"/>
<accession>D2SAI5</accession>
<dbReference type="KEGG" id="gob:Gobs_1158"/>
<organism evidence="1 2">
    <name type="scientific">Geodermatophilus obscurus (strain ATCC 25078 / DSM 43160 / JCM 3152 / CCUG 61914 / KCC A-0152 / KCTC 9177 / NBRC 13315 / NRRL B-3577 / G-20)</name>
    <dbReference type="NCBI Taxonomy" id="526225"/>
    <lineage>
        <taxon>Bacteria</taxon>
        <taxon>Bacillati</taxon>
        <taxon>Actinomycetota</taxon>
        <taxon>Actinomycetes</taxon>
        <taxon>Geodermatophilales</taxon>
        <taxon>Geodermatophilaceae</taxon>
        <taxon>Geodermatophilus</taxon>
    </lineage>
</organism>
<dbReference type="eggNOG" id="COG3319">
    <property type="taxonomic scope" value="Bacteria"/>
</dbReference>
<dbReference type="Gene3D" id="3.40.50.1820">
    <property type="entry name" value="alpha/beta hydrolase"/>
    <property type="match status" value="1"/>
</dbReference>
<evidence type="ECO:0000313" key="2">
    <source>
        <dbReference type="Proteomes" id="UP000001382"/>
    </source>
</evidence>
<dbReference type="SUPFAM" id="SSF53474">
    <property type="entry name" value="alpha/beta-Hydrolases"/>
    <property type="match status" value="1"/>
</dbReference>
<protein>
    <recommendedName>
        <fullName evidence="3">Serine-threonine protein kinase</fullName>
    </recommendedName>
</protein>
<evidence type="ECO:0000313" key="1">
    <source>
        <dbReference type="EMBL" id="ADB73914.1"/>
    </source>
</evidence>
<dbReference type="EMBL" id="CP001867">
    <property type="protein sequence ID" value="ADB73914.1"/>
    <property type="molecule type" value="Genomic_DNA"/>
</dbReference>
<dbReference type="STRING" id="526225.Gobs_1158"/>
<reference evidence="1 2" key="1">
    <citation type="journal article" date="2010" name="Stand. Genomic Sci.">
        <title>Complete genome sequence of Geodermatophilus obscurus type strain (G-20).</title>
        <authorList>
            <person name="Ivanova N."/>
            <person name="Sikorski J."/>
            <person name="Jando M."/>
            <person name="Munk C."/>
            <person name="Lapidus A."/>
            <person name="Glavina Del Rio T."/>
            <person name="Copeland A."/>
            <person name="Tice H."/>
            <person name="Cheng J.-F."/>
            <person name="Lucas S."/>
            <person name="Chen F."/>
            <person name="Nolan M."/>
            <person name="Bruce D."/>
            <person name="Goodwin L."/>
            <person name="Pitluck S."/>
            <person name="Mavromatis K."/>
            <person name="Mikhailova N."/>
            <person name="Pati A."/>
            <person name="Chen A."/>
            <person name="Palaniappan K."/>
            <person name="Land M."/>
            <person name="Hauser L."/>
            <person name="Chang Y.-J."/>
            <person name="Jeffries C.D."/>
            <person name="Meincke L."/>
            <person name="Brettin T."/>
            <person name="Detter J.C."/>
            <person name="Detter J.C."/>
            <person name="Rohde M."/>
            <person name="Goeker M."/>
            <person name="Bristow J."/>
            <person name="Eisen J.A."/>
            <person name="Markowitz V."/>
            <person name="Hugenholtz P."/>
            <person name="Kyrpides N.C."/>
            <person name="Klenk H.-P."/>
        </authorList>
    </citation>
    <scope>NUCLEOTIDE SEQUENCE [LARGE SCALE GENOMIC DNA]</scope>
    <source>
        <strain evidence="2">ATCC 25078 / DSM 43160 / JCM 3152 / KCC A-0152 / KCTC 9177 / NBRC 13315 / NRRL B-3577 / G-20</strain>
    </source>
</reference>
<dbReference type="InterPro" id="IPR029058">
    <property type="entry name" value="AB_hydrolase_fold"/>
</dbReference>
<evidence type="ECO:0008006" key="3">
    <source>
        <dbReference type="Google" id="ProtNLM"/>
    </source>
</evidence>
<proteinExistence type="predicted"/>
<name>D2SAI5_GEOOG</name>
<sequence length="449" mass="49078">MPREIVPGTDFDYFLVAFDAEGRERREDGRLLTEQVLKEVERRRATDVVLLSHGWNGDVPAVRHQYARWLTTMLGCEADQAAMRDLVPDYRPLVIGLHWPSRAWGDEGLDGSGSFTAASRGDDEPPAAPVTVGDVVERYLDRLAESEVARAALRTIVTAALEDISPPTLPPEVREAYQVLDAEVGLAAEGEGADPAADRVPFDAEQAYQAARSEEEDFEFGRAALGGVLAPLRMLTFWQMKRRARDFGRTGAHDLLRALQKLDFDGRRLRLHLMGHSFGCIVTSAAVTGPPGGQPVRPVDSLVLVQGALSLWSYCSSIPHRPDRRGYFSRLVADELVAGPVVVTTSERDRAVGSFYPIGAGLRRQIDFGTELPEYGGLGSFGMRGPGPRIEDLPMADAADDYRFRSGTVYNLESSHVIREGGGASGAHSDINRPEVAHAVWQAMACTAR</sequence>
<dbReference type="HOGENOM" id="CLU_617942_0_0_11"/>
<dbReference type="Proteomes" id="UP000001382">
    <property type="component" value="Chromosome"/>
</dbReference>
<dbReference type="OrthoDB" id="280053at2"/>
<dbReference type="RefSeq" id="WP_012947355.1">
    <property type="nucleotide sequence ID" value="NC_013757.1"/>
</dbReference>
<keyword evidence="2" id="KW-1185">Reference proteome</keyword>